<dbReference type="Gene3D" id="1.10.760.10">
    <property type="entry name" value="Cytochrome c-like domain"/>
    <property type="match status" value="1"/>
</dbReference>
<feature type="chain" id="PRO_5019241031" evidence="7">
    <location>
        <begin position="29"/>
        <end position="113"/>
    </location>
</feature>
<dbReference type="OrthoDB" id="8526831at2"/>
<dbReference type="Pfam" id="PF00034">
    <property type="entry name" value="Cytochrom_C"/>
    <property type="match status" value="1"/>
</dbReference>
<dbReference type="RefSeq" id="WP_128195215.1">
    <property type="nucleotide sequence ID" value="NZ_SACT01000001.1"/>
</dbReference>
<evidence type="ECO:0000313" key="9">
    <source>
        <dbReference type="EMBL" id="RVT53745.1"/>
    </source>
</evidence>
<keyword evidence="7" id="KW-0732">Signal</keyword>
<keyword evidence="10" id="KW-1185">Reference proteome</keyword>
<keyword evidence="2 6" id="KW-0349">Heme</keyword>
<keyword evidence="1" id="KW-0813">Transport</keyword>
<dbReference type="PROSITE" id="PS51007">
    <property type="entry name" value="CYTC"/>
    <property type="match status" value="1"/>
</dbReference>
<proteinExistence type="predicted"/>
<dbReference type="InterPro" id="IPR009056">
    <property type="entry name" value="Cyt_c-like_dom"/>
</dbReference>
<evidence type="ECO:0000256" key="3">
    <source>
        <dbReference type="ARBA" id="ARBA00022723"/>
    </source>
</evidence>
<sequence length="113" mass="12106">MPLNRTAFRTAALAGAVLAGLQAAPAWANPQAEADRLRTRSLAATCAQCHGTDGHAVAGQAMVKLAGLPEKYILEQLTAFRIGQRPATIMHQITKGYSQEQLETLAKYFAAQK</sequence>
<accession>A0A437K0G6</accession>
<reference evidence="9 10" key="1">
    <citation type="submission" date="2019-01" db="EMBL/GenBank/DDBJ databases">
        <authorList>
            <person name="Chen W.-M."/>
        </authorList>
    </citation>
    <scope>NUCLEOTIDE SEQUENCE [LARGE SCALE GENOMIC DNA]</scope>
    <source>
        <strain evidence="9 10">ICH-3</strain>
    </source>
</reference>
<protein>
    <submittedName>
        <fullName evidence="9">C-type cytochrome</fullName>
    </submittedName>
</protein>
<dbReference type="PANTHER" id="PTHR33751:SF9">
    <property type="entry name" value="CYTOCHROME C4"/>
    <property type="match status" value="1"/>
</dbReference>
<name>A0A437K0G6_9BURK</name>
<dbReference type="InterPro" id="IPR050597">
    <property type="entry name" value="Cytochrome_c_Oxidase_Subunit"/>
</dbReference>
<keyword evidence="4" id="KW-0249">Electron transport</keyword>
<dbReference type="GO" id="GO:0046872">
    <property type="term" value="F:metal ion binding"/>
    <property type="evidence" value="ECO:0007669"/>
    <property type="project" value="UniProtKB-KW"/>
</dbReference>
<evidence type="ECO:0000256" key="4">
    <source>
        <dbReference type="ARBA" id="ARBA00022982"/>
    </source>
</evidence>
<evidence type="ECO:0000256" key="1">
    <source>
        <dbReference type="ARBA" id="ARBA00022448"/>
    </source>
</evidence>
<gene>
    <name evidence="9" type="ORF">ENE75_02300</name>
</gene>
<dbReference type="Proteomes" id="UP000288178">
    <property type="component" value="Unassembled WGS sequence"/>
</dbReference>
<evidence type="ECO:0000259" key="8">
    <source>
        <dbReference type="PROSITE" id="PS51007"/>
    </source>
</evidence>
<organism evidence="9 10">
    <name type="scientific">Rubrivivax albus</name>
    <dbReference type="NCBI Taxonomy" id="2499835"/>
    <lineage>
        <taxon>Bacteria</taxon>
        <taxon>Pseudomonadati</taxon>
        <taxon>Pseudomonadota</taxon>
        <taxon>Betaproteobacteria</taxon>
        <taxon>Burkholderiales</taxon>
        <taxon>Sphaerotilaceae</taxon>
        <taxon>Rubrivivax</taxon>
    </lineage>
</organism>
<feature type="domain" description="Cytochrome c" evidence="8">
    <location>
        <begin position="15"/>
        <end position="113"/>
    </location>
</feature>
<feature type="signal peptide" evidence="7">
    <location>
        <begin position="1"/>
        <end position="28"/>
    </location>
</feature>
<dbReference type="PANTHER" id="PTHR33751">
    <property type="entry name" value="CBB3-TYPE CYTOCHROME C OXIDASE SUBUNIT FIXP"/>
    <property type="match status" value="1"/>
</dbReference>
<comment type="caution">
    <text evidence="9">The sequence shown here is derived from an EMBL/GenBank/DDBJ whole genome shotgun (WGS) entry which is preliminary data.</text>
</comment>
<evidence type="ECO:0000256" key="7">
    <source>
        <dbReference type="SAM" id="SignalP"/>
    </source>
</evidence>
<dbReference type="EMBL" id="SACT01000001">
    <property type="protein sequence ID" value="RVT53745.1"/>
    <property type="molecule type" value="Genomic_DNA"/>
</dbReference>
<evidence type="ECO:0000256" key="5">
    <source>
        <dbReference type="ARBA" id="ARBA00023004"/>
    </source>
</evidence>
<dbReference type="AlphaFoldDB" id="A0A437K0G6"/>
<evidence type="ECO:0000256" key="6">
    <source>
        <dbReference type="PROSITE-ProRule" id="PRU00433"/>
    </source>
</evidence>
<dbReference type="GO" id="GO:0020037">
    <property type="term" value="F:heme binding"/>
    <property type="evidence" value="ECO:0007669"/>
    <property type="project" value="InterPro"/>
</dbReference>
<evidence type="ECO:0000256" key="2">
    <source>
        <dbReference type="ARBA" id="ARBA00022617"/>
    </source>
</evidence>
<dbReference type="SUPFAM" id="SSF46626">
    <property type="entry name" value="Cytochrome c"/>
    <property type="match status" value="1"/>
</dbReference>
<keyword evidence="5 6" id="KW-0408">Iron</keyword>
<keyword evidence="3 6" id="KW-0479">Metal-binding</keyword>
<dbReference type="InterPro" id="IPR036909">
    <property type="entry name" value="Cyt_c-like_dom_sf"/>
</dbReference>
<dbReference type="GO" id="GO:0009055">
    <property type="term" value="F:electron transfer activity"/>
    <property type="evidence" value="ECO:0007669"/>
    <property type="project" value="InterPro"/>
</dbReference>
<evidence type="ECO:0000313" key="10">
    <source>
        <dbReference type="Proteomes" id="UP000288178"/>
    </source>
</evidence>